<dbReference type="Pfam" id="PF19883">
    <property type="entry name" value="DUF6356"/>
    <property type="match status" value="1"/>
</dbReference>
<dbReference type="EMBL" id="SRXU01000002">
    <property type="protein sequence ID" value="TGX44614.1"/>
    <property type="molecule type" value="Genomic_DNA"/>
</dbReference>
<evidence type="ECO:0000313" key="3">
    <source>
        <dbReference type="Proteomes" id="UP000309848"/>
    </source>
</evidence>
<keyword evidence="1" id="KW-1133">Transmembrane helix</keyword>
<gene>
    <name evidence="2" type="ORF">E5A74_07565</name>
</gene>
<comment type="caution">
    <text evidence="2">The sequence shown here is derived from an EMBL/GenBank/DDBJ whole genome shotgun (WGS) entry which is preliminary data.</text>
</comment>
<proteinExistence type="predicted"/>
<dbReference type="InterPro" id="IPR045936">
    <property type="entry name" value="DUF6356"/>
</dbReference>
<protein>
    <recommendedName>
        <fullName evidence="4">Capsule biosynthesis protein</fullName>
    </recommendedName>
</protein>
<keyword evidence="1" id="KW-0812">Transmembrane</keyword>
<evidence type="ECO:0000256" key="1">
    <source>
        <dbReference type="SAM" id="Phobius"/>
    </source>
</evidence>
<keyword evidence="3" id="KW-1185">Reference proteome</keyword>
<name>A0A4S1WMV0_9SPHN</name>
<evidence type="ECO:0008006" key="4">
    <source>
        <dbReference type="Google" id="ProtNLM"/>
    </source>
</evidence>
<evidence type="ECO:0000313" key="2">
    <source>
        <dbReference type="EMBL" id="TGX44614.1"/>
    </source>
</evidence>
<accession>A0A4S1WMV0</accession>
<sequence>MIDRIFLSHPRSVGESYGEHAATASRFGFTMIVGGAACVVHAVLPFLFARTASDAVKRLYSQMLARQPGMAARKPAYEQPEWQIEYEI</sequence>
<dbReference type="OrthoDB" id="7652114at2"/>
<feature type="transmembrane region" description="Helical" evidence="1">
    <location>
        <begin position="27"/>
        <end position="49"/>
    </location>
</feature>
<organism evidence="2 3">
    <name type="scientific">Sphingomonas naasensis</name>
    <dbReference type="NCBI Taxonomy" id="1344951"/>
    <lineage>
        <taxon>Bacteria</taxon>
        <taxon>Pseudomonadati</taxon>
        <taxon>Pseudomonadota</taxon>
        <taxon>Alphaproteobacteria</taxon>
        <taxon>Sphingomonadales</taxon>
        <taxon>Sphingomonadaceae</taxon>
        <taxon>Sphingomonas</taxon>
    </lineage>
</organism>
<reference evidence="2 3" key="1">
    <citation type="submission" date="2019-04" db="EMBL/GenBank/DDBJ databases">
        <title>Sphingomonas psychrotolerans sp. nov., isolated from soil in the Tianshan Mountains, Xinjiang, China.</title>
        <authorList>
            <person name="Luo Y."/>
            <person name="Sheng H."/>
        </authorList>
    </citation>
    <scope>NUCLEOTIDE SEQUENCE [LARGE SCALE GENOMIC DNA]</scope>
    <source>
        <strain evidence="2 3">KIS18-15</strain>
    </source>
</reference>
<dbReference type="Proteomes" id="UP000309848">
    <property type="component" value="Unassembled WGS sequence"/>
</dbReference>
<dbReference type="AlphaFoldDB" id="A0A4S1WMV0"/>
<keyword evidence="1" id="KW-0472">Membrane</keyword>
<dbReference type="RefSeq" id="WP_135983628.1">
    <property type="nucleotide sequence ID" value="NZ_JAASQM010000002.1"/>
</dbReference>